<evidence type="ECO:0000256" key="1">
    <source>
        <dbReference type="ARBA" id="ARBA00010688"/>
    </source>
</evidence>
<gene>
    <name evidence="8" type="ordered locus">Slin_3541</name>
</gene>
<evidence type="ECO:0000313" key="8">
    <source>
        <dbReference type="EMBL" id="ADB39548.1"/>
    </source>
</evidence>
<protein>
    <submittedName>
        <fullName evidence="8">1-phosphofructokinase</fullName>
    </submittedName>
</protein>
<reference evidence="8 9" key="1">
    <citation type="journal article" date="2010" name="Stand. Genomic Sci.">
        <title>Complete genome sequence of Spirosoma linguale type strain (1).</title>
        <authorList>
            <person name="Lail K."/>
            <person name="Sikorski J."/>
            <person name="Saunders E."/>
            <person name="Lapidus A."/>
            <person name="Glavina Del Rio T."/>
            <person name="Copeland A."/>
            <person name="Tice H."/>
            <person name="Cheng J.-F."/>
            <person name="Lucas S."/>
            <person name="Nolan M."/>
            <person name="Bruce D."/>
            <person name="Goodwin L."/>
            <person name="Pitluck S."/>
            <person name="Ivanova N."/>
            <person name="Mavromatis K."/>
            <person name="Ovchinnikova G."/>
            <person name="Pati A."/>
            <person name="Chen A."/>
            <person name="Palaniappan K."/>
            <person name="Land M."/>
            <person name="Hauser L."/>
            <person name="Chang Y.-J."/>
            <person name="Jeffries C.D."/>
            <person name="Chain P."/>
            <person name="Brettin T."/>
            <person name="Detter J.C."/>
            <person name="Schuetze A."/>
            <person name="Rohde M."/>
            <person name="Tindall B.J."/>
            <person name="Goeker M."/>
            <person name="Bristow J."/>
            <person name="Eisen J.A."/>
            <person name="Markowitz V."/>
            <person name="Hugenholtz P."/>
            <person name="Kyrpides N.C."/>
            <person name="Klenk H.-P."/>
            <person name="Chen F."/>
        </authorList>
    </citation>
    <scope>NUCLEOTIDE SEQUENCE [LARGE SCALE GENOMIC DNA]</scope>
    <source>
        <strain evidence="9">ATCC 33905 / DSM 74 / LMG 10896 / Claus 1</strain>
    </source>
</reference>
<dbReference type="SUPFAM" id="SSF53613">
    <property type="entry name" value="Ribokinase-like"/>
    <property type="match status" value="1"/>
</dbReference>
<dbReference type="KEGG" id="sli:Slin_3541"/>
<dbReference type="InterPro" id="IPR002173">
    <property type="entry name" value="Carboh/pur_kinase_PfkB_CS"/>
</dbReference>
<keyword evidence="5" id="KW-0067">ATP-binding</keyword>
<feature type="domain" description="Carbohydrate kinase PfkB" evidence="7">
    <location>
        <begin position="26"/>
        <end position="310"/>
    </location>
</feature>
<evidence type="ECO:0000256" key="5">
    <source>
        <dbReference type="ARBA" id="ARBA00022840"/>
    </source>
</evidence>
<dbReference type="GO" id="GO:0003872">
    <property type="term" value="F:6-phosphofructokinase activity"/>
    <property type="evidence" value="ECO:0007669"/>
    <property type="project" value="TreeGrafter"/>
</dbReference>
<evidence type="ECO:0000313" key="9">
    <source>
        <dbReference type="Proteomes" id="UP000002028"/>
    </source>
</evidence>
<dbReference type="GO" id="GO:0005829">
    <property type="term" value="C:cytosol"/>
    <property type="evidence" value="ECO:0007669"/>
    <property type="project" value="TreeGrafter"/>
</dbReference>
<proteinExistence type="inferred from homology"/>
<comment type="similarity">
    <text evidence="1">Belongs to the carbohydrate kinase PfkB family.</text>
</comment>
<dbReference type="PIRSF" id="PIRSF000535">
    <property type="entry name" value="1PFK/6PFK/LacC"/>
    <property type="match status" value="1"/>
</dbReference>
<dbReference type="eggNOG" id="COG1105">
    <property type="taxonomic scope" value="Bacteria"/>
</dbReference>
<dbReference type="Pfam" id="PF00294">
    <property type="entry name" value="PfkB"/>
    <property type="match status" value="1"/>
</dbReference>
<sequence length="332" mass="35404">MTGAPTDSFVPHAYINVHHMLVTLTLNPAVDISMTIDRLIPEQKLHCSQPRYDAGGGGLNVSKAIHRLGGASTALFTSGGSAGLTLQDLVKKEGIDYELIDIDGLTRECFVVTETVPNNQFRFGTPGPILSPGEASACLARLKTMPNPIDYLIASGSLPPGLPVDFYAHIARIAKQRDIRLVLDTAGEALQAALEEGVFLIKPNLGELAHLVGVERLETVQIVEAAQSLIQAGRCQVVVVSQGPRGATLVTSNEHEFVQAPLIEKVSTVGAGDSLVGGMVYALSQGKSFSDMIRLGVACGTAATMNPGTELFHKADVDRLLNWINQQQTCWV</sequence>
<dbReference type="InterPro" id="IPR011611">
    <property type="entry name" value="PfkB_dom"/>
</dbReference>
<dbReference type="EMBL" id="CP001769">
    <property type="protein sequence ID" value="ADB39548.1"/>
    <property type="molecule type" value="Genomic_DNA"/>
</dbReference>
<dbReference type="CDD" id="cd01164">
    <property type="entry name" value="FruK_PfkB_like"/>
    <property type="match status" value="1"/>
</dbReference>
<organism evidence="8 9">
    <name type="scientific">Spirosoma linguale (strain ATCC 33905 / DSM 74 / LMG 10896 / Claus 1)</name>
    <dbReference type="NCBI Taxonomy" id="504472"/>
    <lineage>
        <taxon>Bacteria</taxon>
        <taxon>Pseudomonadati</taxon>
        <taxon>Bacteroidota</taxon>
        <taxon>Cytophagia</taxon>
        <taxon>Cytophagales</taxon>
        <taxon>Cytophagaceae</taxon>
        <taxon>Spirosoma</taxon>
    </lineage>
</organism>
<dbReference type="AlphaFoldDB" id="D2QQB5"/>
<dbReference type="PROSITE" id="PS00584">
    <property type="entry name" value="PFKB_KINASES_2"/>
    <property type="match status" value="1"/>
</dbReference>
<evidence type="ECO:0000259" key="7">
    <source>
        <dbReference type="Pfam" id="PF00294"/>
    </source>
</evidence>
<evidence type="ECO:0000256" key="2">
    <source>
        <dbReference type="ARBA" id="ARBA00022679"/>
    </source>
</evidence>
<dbReference type="InterPro" id="IPR017583">
    <property type="entry name" value="Tagatose/fructose_Pkinase"/>
</dbReference>
<keyword evidence="4" id="KW-0418">Kinase</keyword>
<dbReference type="HOGENOM" id="CLU_050013_0_2_10"/>
<dbReference type="STRING" id="504472.Slin_3541"/>
<dbReference type="PANTHER" id="PTHR46566">
    <property type="entry name" value="1-PHOSPHOFRUCTOKINASE-RELATED"/>
    <property type="match status" value="1"/>
</dbReference>
<accession>D2QQB5</accession>
<name>D2QQB5_SPILD</name>
<keyword evidence="2 6" id="KW-0808">Transferase</keyword>
<evidence type="ECO:0000256" key="6">
    <source>
        <dbReference type="PIRNR" id="PIRNR000535"/>
    </source>
</evidence>
<keyword evidence="9" id="KW-1185">Reference proteome</keyword>
<dbReference type="Gene3D" id="3.40.1190.20">
    <property type="match status" value="1"/>
</dbReference>
<evidence type="ECO:0000256" key="3">
    <source>
        <dbReference type="ARBA" id="ARBA00022741"/>
    </source>
</evidence>
<keyword evidence="3" id="KW-0547">Nucleotide-binding</keyword>
<dbReference type="Proteomes" id="UP000002028">
    <property type="component" value="Chromosome"/>
</dbReference>
<dbReference type="NCBIfam" id="TIGR03168">
    <property type="entry name" value="1-PFK"/>
    <property type="match status" value="1"/>
</dbReference>
<dbReference type="FunFam" id="3.40.1190.20:FF:000001">
    <property type="entry name" value="Phosphofructokinase"/>
    <property type="match status" value="1"/>
</dbReference>
<evidence type="ECO:0000256" key="4">
    <source>
        <dbReference type="ARBA" id="ARBA00022777"/>
    </source>
</evidence>
<dbReference type="InterPro" id="IPR029056">
    <property type="entry name" value="Ribokinase-like"/>
</dbReference>
<dbReference type="GO" id="GO:0005524">
    <property type="term" value="F:ATP binding"/>
    <property type="evidence" value="ECO:0007669"/>
    <property type="project" value="UniProtKB-KW"/>
</dbReference>
<dbReference type="PROSITE" id="PS00583">
    <property type="entry name" value="PFKB_KINASES_1"/>
    <property type="match status" value="1"/>
</dbReference>
<dbReference type="PANTHER" id="PTHR46566:SF2">
    <property type="entry name" value="ATP-DEPENDENT 6-PHOSPHOFRUCTOKINASE ISOZYME 2"/>
    <property type="match status" value="1"/>
</dbReference>